<feature type="domain" description="Spore protein YkvP/CgeB glycosyl transferase-like" evidence="1">
    <location>
        <begin position="224"/>
        <end position="333"/>
    </location>
</feature>
<dbReference type="InterPro" id="IPR055259">
    <property type="entry name" value="YkvP/CgeB_Glyco_trans-like"/>
</dbReference>
<reference evidence="2 3" key="1">
    <citation type="submission" date="2016-10" db="EMBL/GenBank/DDBJ databases">
        <authorList>
            <person name="de Groot N.N."/>
        </authorList>
    </citation>
    <scope>NUCLEOTIDE SEQUENCE [LARGE SCALE GENOMIC DNA]</scope>
    <source>
        <strain evidence="2 3">Nl14</strain>
    </source>
</reference>
<dbReference type="SUPFAM" id="SSF53756">
    <property type="entry name" value="UDP-Glycosyltransferase/glycogen phosphorylase"/>
    <property type="match status" value="1"/>
</dbReference>
<keyword evidence="2" id="KW-0808">Transferase</keyword>
<evidence type="ECO:0000313" key="2">
    <source>
        <dbReference type="EMBL" id="SFU69003.1"/>
    </source>
</evidence>
<organism evidence="2 3">
    <name type="scientific">Nitrosospira multiformis</name>
    <dbReference type="NCBI Taxonomy" id="1231"/>
    <lineage>
        <taxon>Bacteria</taxon>
        <taxon>Pseudomonadati</taxon>
        <taxon>Pseudomonadota</taxon>
        <taxon>Betaproteobacteria</taxon>
        <taxon>Nitrosomonadales</taxon>
        <taxon>Nitrosomonadaceae</taxon>
        <taxon>Nitrosospira</taxon>
    </lineage>
</organism>
<dbReference type="EMBL" id="FPBZ01000015">
    <property type="protein sequence ID" value="SFU69003.1"/>
    <property type="molecule type" value="Genomic_DNA"/>
</dbReference>
<evidence type="ECO:0000313" key="3">
    <source>
        <dbReference type="Proteomes" id="UP000182649"/>
    </source>
</evidence>
<proteinExistence type="predicted"/>
<evidence type="ECO:0000259" key="1">
    <source>
        <dbReference type="Pfam" id="PF13524"/>
    </source>
</evidence>
<dbReference type="GO" id="GO:0016740">
    <property type="term" value="F:transferase activity"/>
    <property type="evidence" value="ECO:0007669"/>
    <property type="project" value="UniProtKB-KW"/>
</dbReference>
<gene>
    <name evidence="2" type="ORF">SAMN05216417_11564</name>
</gene>
<dbReference type="Proteomes" id="UP000182649">
    <property type="component" value="Unassembled WGS sequence"/>
</dbReference>
<sequence length="615" mass="72073">MLRKRIRYLATEFFHPVATIRYFQKHPEVLQGYFLYAWKLGFFNALVRLFKILKREKPRQAPLSPATTAKLVLRTGSTASVVILTTDHCLYLARSISVALSRMEIASLIIHEPPGDGYSNNLHFVISPQMFAQLPAFYIAVQMEQSVSSRWFNDDYLKILRNSAAILDYSIPNIRFLTFKKGVNPRQLFYVPLGYIADYTPEPDYTLEDCDVIFYGDAHNRRRLKFLQELKKHFRVKIIGNLFGEELYAELARARIVVNIHYYEEALLETTRIWECLSLHKLVVSERSSDMDQHADLMPLIDFVDVGDVSAMVERVRYWLGNDTLRRERIAENRLLLQQRPNRFDYFFYRFLLATDNITFKEFWHLAGHKIELPSNTVCLSLPEYVERAEGFIRDNKFGFSAFPGLRHTQSWIGCAMSYKYLTMLARQQGLRQIMICEDDVEFPSDFEMRWRDIQECLNDADITWDIFAGLIADLDKDVDVLGLYKFRDQQFAVINKLMSMVFNVYSERVYDTIARWDENNHDVTTNTIDRYLERQEALNILTVDPFLVGHKESQQSTIWGVENTHYTDLIKASNQLLKEKILIHKKNASFPRLTLGCPDLPLRDVTHQHRDQEL</sequence>
<name>A0A1I7I7P9_9PROT</name>
<dbReference type="Pfam" id="PF13524">
    <property type="entry name" value="Glyco_trans_1_2"/>
    <property type="match status" value="1"/>
</dbReference>
<dbReference type="AlphaFoldDB" id="A0A1I7I7P9"/>
<protein>
    <submittedName>
        <fullName evidence="2">Glycosyltransferase family 25 (LPS biosynthesis protein)</fullName>
    </submittedName>
</protein>
<accession>A0A1I7I7P9</accession>
<dbReference type="Gene3D" id="3.40.50.2000">
    <property type="entry name" value="Glycogen Phosphorylase B"/>
    <property type="match status" value="1"/>
</dbReference>